<evidence type="ECO:0000256" key="1">
    <source>
        <dbReference type="SAM" id="SignalP"/>
    </source>
</evidence>
<feature type="signal peptide" evidence="1">
    <location>
        <begin position="1"/>
        <end position="19"/>
    </location>
</feature>
<proteinExistence type="predicted"/>
<gene>
    <name evidence="2" type="ORF">DLM78_23615</name>
</gene>
<feature type="chain" id="PRO_5032805254" description="DUF4468 domain-containing protein" evidence="1">
    <location>
        <begin position="20"/>
        <end position="173"/>
    </location>
</feature>
<sequence length="173" mass="20460">MKQLCVFLLFFGVSFQMNAEENKTEKYKDIKIFADRFVNKYINLQYILSENKLVEAIEKEFFDDDTTISPPGDQDTGIKINVVKSFRIDSISDEGDFFAVDVFFLVDSECKVIDEHIKCVPFNKEKDVRFGVSRVNRKLKIRFVYSQIFTTKEQLLSYAKRMKYKVEPERRKN</sequence>
<evidence type="ECO:0008006" key="4">
    <source>
        <dbReference type="Google" id="ProtNLM"/>
    </source>
</evidence>
<keyword evidence="1" id="KW-0732">Signal</keyword>
<organism evidence="2 3">
    <name type="scientific">Leptospira stimsonii</name>
    <dbReference type="NCBI Taxonomy" id="2202203"/>
    <lineage>
        <taxon>Bacteria</taxon>
        <taxon>Pseudomonadati</taxon>
        <taxon>Spirochaetota</taxon>
        <taxon>Spirochaetia</taxon>
        <taxon>Leptospirales</taxon>
        <taxon>Leptospiraceae</taxon>
        <taxon>Leptospira</taxon>
    </lineage>
</organism>
<reference evidence="3" key="1">
    <citation type="submission" date="2018-05" db="EMBL/GenBank/DDBJ databases">
        <title>Leptospira yasudae sp. nov. and Leptospira stimsonii sp. nov., two pathogenic species of the genus Leptospira isolated from environmental sources.</title>
        <authorList>
            <person name="Casanovas-Massana A."/>
            <person name="Hamond C."/>
            <person name="Santos L.A."/>
            <person name="Hacker K.P."/>
            <person name="Balassiano I."/>
            <person name="Medeiros M.A."/>
            <person name="Reis M.G."/>
            <person name="Ko A.I."/>
            <person name="Wunder E.A."/>
        </authorList>
    </citation>
    <scope>NUCLEOTIDE SEQUENCE [LARGE SCALE GENOMIC DNA]</scope>
    <source>
        <strain evidence="3">AMB6-RJ</strain>
    </source>
</reference>
<name>A0A8B3CK05_9LEPT</name>
<dbReference type="AlphaFoldDB" id="A0A8B3CK05"/>
<dbReference type="Proteomes" id="UP000266669">
    <property type="component" value="Unassembled WGS sequence"/>
</dbReference>
<evidence type="ECO:0000313" key="2">
    <source>
        <dbReference type="EMBL" id="RHX82917.1"/>
    </source>
</evidence>
<evidence type="ECO:0000313" key="3">
    <source>
        <dbReference type="Proteomes" id="UP000266669"/>
    </source>
</evidence>
<comment type="caution">
    <text evidence="2">The sequence shown here is derived from an EMBL/GenBank/DDBJ whole genome shotgun (WGS) entry which is preliminary data.</text>
</comment>
<dbReference type="EMBL" id="QHCS01000015">
    <property type="protein sequence ID" value="RHX82917.1"/>
    <property type="molecule type" value="Genomic_DNA"/>
</dbReference>
<accession>A0A8B3CK05</accession>
<protein>
    <recommendedName>
        <fullName evidence="4">DUF4468 domain-containing protein</fullName>
    </recommendedName>
</protein>